<gene>
    <name evidence="1" type="ORF">NQ176_g6122</name>
</gene>
<dbReference type="Proteomes" id="UP001143910">
    <property type="component" value="Unassembled WGS sequence"/>
</dbReference>
<sequence>MQGNDGGATRRSETDESARAHLLKLAAVERIRASNVLIVGMKGLGAEIAKNIALAGVKSLSLLDPAPAALPDLSSQQLSQFDKYQVVILTNAAIASQKQISDYCHSKGIYVIITDTFGLFGSIFCDFGKGFTVSVPTDEPLISGCIQRIENGLVYTADAIHHGLEDGDFVTFTAVEGIDGLNGCEPKRVAVLSPSTFSIGNVSSLPEGVIHGGMYHQVKMPKVIDFKRYTESLNEPEFLISDHAKSSRPQQLHVGFQAMHVFRASEGRLPHSMDDRDAAIVISAAKKLWKERNIGIALDESLIRELSYQALGDLSAMATFFGGLAAHEALKAVSGTYNPVRQWMYFDSLESLPSLYQRTVELCKPTGSRYDGQIAVFGRDYQDKVGFVKPFLVGTGAMGCEMLKNWSLIGLGSGPEGRVFIADPDPVQQKHVDHQFLFRNADIGCVKGDCAANFMQRINSDFDGHVHSFREHLERETMNVFNDDFWEPIDGVAASLDDAKGIEYLNECCILYSKLLLDGSTLGSRGSTQVVYPYLTQSYYSALESGETSACKTRPAHGCKSGLMVNNISPSTASTIAAVSGLVGLELYKVIDDKLKIDQYKNSLVNLASPFFEFSVPIASSKVKYTRHFPDTEGAKEGEKTEEDVELDMTWDRYNLKNVKIQELIDFFKVKGLTVHSVRYGCLSIYASSTPTCEARLPLKITDAIEKVMNEPLSSHMKELFLNVSVDKVALGNVVDDGTVSTAPALHFDVPLVKVTLD</sequence>
<keyword evidence="2" id="KW-1185">Reference proteome</keyword>
<name>A0ACC1N6S0_9HYPO</name>
<comment type="caution">
    <text evidence="1">The sequence shown here is derived from an EMBL/GenBank/DDBJ whole genome shotgun (WGS) entry which is preliminary data.</text>
</comment>
<evidence type="ECO:0000313" key="2">
    <source>
        <dbReference type="Proteomes" id="UP001143910"/>
    </source>
</evidence>
<organism evidence="1 2">
    <name type="scientific">Zarea fungicola</name>
    <dbReference type="NCBI Taxonomy" id="93591"/>
    <lineage>
        <taxon>Eukaryota</taxon>
        <taxon>Fungi</taxon>
        <taxon>Dikarya</taxon>
        <taxon>Ascomycota</taxon>
        <taxon>Pezizomycotina</taxon>
        <taxon>Sordariomycetes</taxon>
        <taxon>Hypocreomycetidae</taxon>
        <taxon>Hypocreales</taxon>
        <taxon>Cordycipitaceae</taxon>
        <taxon>Zarea</taxon>
    </lineage>
</organism>
<evidence type="ECO:0000313" key="1">
    <source>
        <dbReference type="EMBL" id="KAJ2974316.1"/>
    </source>
</evidence>
<accession>A0ACC1N6S0</accession>
<dbReference type="EMBL" id="JANJQO010000845">
    <property type="protein sequence ID" value="KAJ2974316.1"/>
    <property type="molecule type" value="Genomic_DNA"/>
</dbReference>
<protein>
    <submittedName>
        <fullName evidence="1">Uncharacterized protein</fullName>
    </submittedName>
</protein>
<reference evidence="1" key="1">
    <citation type="submission" date="2022-08" db="EMBL/GenBank/DDBJ databases">
        <title>Genome Sequence of Lecanicillium fungicola.</title>
        <authorList>
            <person name="Buettner E."/>
        </authorList>
    </citation>
    <scope>NUCLEOTIDE SEQUENCE</scope>
    <source>
        <strain evidence="1">Babe33</strain>
    </source>
</reference>
<proteinExistence type="predicted"/>